<gene>
    <name evidence="1" type="ORF">HDID_LOCUS3278</name>
</gene>
<dbReference type="InterPro" id="IPR022122">
    <property type="entry name" value="DUF3657"/>
</dbReference>
<evidence type="ECO:0000313" key="2">
    <source>
        <dbReference type="Proteomes" id="UP000274504"/>
    </source>
</evidence>
<dbReference type="EMBL" id="UYSG01000961">
    <property type="protein sequence ID" value="VDL29863.1"/>
    <property type="molecule type" value="Genomic_DNA"/>
</dbReference>
<organism evidence="3">
    <name type="scientific">Hymenolepis diminuta</name>
    <name type="common">Rat tapeworm</name>
    <dbReference type="NCBI Taxonomy" id="6216"/>
    <lineage>
        <taxon>Eukaryota</taxon>
        <taxon>Metazoa</taxon>
        <taxon>Spiralia</taxon>
        <taxon>Lophotrochozoa</taxon>
        <taxon>Platyhelminthes</taxon>
        <taxon>Cestoda</taxon>
        <taxon>Eucestoda</taxon>
        <taxon>Cyclophyllidea</taxon>
        <taxon>Hymenolepididae</taxon>
        <taxon>Hymenolepis</taxon>
    </lineage>
</organism>
<dbReference type="WBParaSite" id="HDID_0000328001-mRNA-1">
    <property type="protein sequence ID" value="HDID_0000328001-mRNA-1"/>
    <property type="gene ID" value="HDID_0000328001"/>
</dbReference>
<reference evidence="1 2" key="2">
    <citation type="submission" date="2018-11" db="EMBL/GenBank/DDBJ databases">
        <authorList>
            <consortium name="Pathogen Informatics"/>
        </authorList>
    </citation>
    <scope>NUCLEOTIDE SEQUENCE [LARGE SCALE GENOMIC DNA]</scope>
</reference>
<sequence>MYHKESASLNDAFEQQVQVNVDINQLEDIFRQTELLFCAELWFAEENVRDISNDKLELLTTRQKRIQMSPTRGLCHQFNVIFDFSHLCAVEFVVQGYLTNILPGLYKSSSLSNNLHSLLAYENYAKQNWRDVIGGGPTVNENKRHYAVATHRHLCQALLSARERMIIFWHEIAIFLKNQFQPSIGAYR</sequence>
<reference evidence="3" key="1">
    <citation type="submission" date="2017-02" db="UniProtKB">
        <authorList>
            <consortium name="WormBaseParasite"/>
        </authorList>
    </citation>
    <scope>IDENTIFICATION</scope>
</reference>
<dbReference type="AlphaFoldDB" id="A0A0R3SER6"/>
<proteinExistence type="predicted"/>
<evidence type="ECO:0000313" key="1">
    <source>
        <dbReference type="EMBL" id="VDL29863.1"/>
    </source>
</evidence>
<dbReference type="Proteomes" id="UP000274504">
    <property type="component" value="Unassembled WGS sequence"/>
</dbReference>
<dbReference type="OrthoDB" id="273452at2759"/>
<protein>
    <submittedName>
        <fullName evidence="3">Gamma-tubulin complex component</fullName>
    </submittedName>
</protein>
<name>A0A0R3SER6_HYMDI</name>
<dbReference type="Pfam" id="PF12394">
    <property type="entry name" value="DUF3657"/>
    <property type="match status" value="1"/>
</dbReference>
<accession>A0A0R3SER6</accession>
<evidence type="ECO:0000313" key="3">
    <source>
        <dbReference type="WBParaSite" id="HDID_0000328001-mRNA-1"/>
    </source>
</evidence>